<evidence type="ECO:0000313" key="2">
    <source>
        <dbReference type="Proteomes" id="UP001207605"/>
    </source>
</evidence>
<dbReference type="EMBL" id="JAOQJV010000006">
    <property type="protein sequence ID" value="MCU6699882.1"/>
    <property type="molecule type" value="Genomic_DNA"/>
</dbReference>
<comment type="caution">
    <text evidence="1">The sequence shown here is derived from an EMBL/GenBank/DDBJ whole genome shotgun (WGS) entry which is preliminary data.</text>
</comment>
<dbReference type="InterPro" id="IPR036388">
    <property type="entry name" value="WH-like_DNA-bd_sf"/>
</dbReference>
<proteinExistence type="predicted"/>
<accession>A0ABT2S665</accession>
<reference evidence="1 2" key="1">
    <citation type="journal article" date="2021" name="ISME Commun">
        <title>Automated analysis of genomic sequences facilitates high-throughput and comprehensive description of bacteria.</title>
        <authorList>
            <person name="Hitch T.C.A."/>
        </authorList>
    </citation>
    <scope>NUCLEOTIDE SEQUENCE [LARGE SCALE GENOMIC DNA]</scope>
    <source>
        <strain evidence="1 2">Sanger_02</strain>
    </source>
</reference>
<protein>
    <submittedName>
        <fullName evidence="1">Transcriptional repressor</fullName>
    </submittedName>
</protein>
<dbReference type="InterPro" id="IPR036390">
    <property type="entry name" value="WH_DNA-bd_sf"/>
</dbReference>
<dbReference type="Proteomes" id="UP001207605">
    <property type="component" value="Unassembled WGS sequence"/>
</dbReference>
<gene>
    <name evidence="1" type="ORF">OCV65_06520</name>
</gene>
<dbReference type="InterPro" id="IPR002481">
    <property type="entry name" value="FUR"/>
</dbReference>
<dbReference type="Pfam" id="PF01475">
    <property type="entry name" value="FUR"/>
    <property type="match status" value="1"/>
</dbReference>
<dbReference type="SUPFAM" id="SSF46785">
    <property type="entry name" value="Winged helix' DNA-binding domain"/>
    <property type="match status" value="1"/>
</dbReference>
<sequence>MNEQKELIIARLREKGCRITKQRLELLDVILNNQCSSCKEIHYLASKVDSGIGIATVYRMVNELEDIGVISRKIVYDRAMAV</sequence>
<organism evidence="1 2">
    <name type="scientific">Dorea ammoniilytica</name>
    <dbReference type="NCBI Taxonomy" id="2981788"/>
    <lineage>
        <taxon>Bacteria</taxon>
        <taxon>Bacillati</taxon>
        <taxon>Bacillota</taxon>
        <taxon>Clostridia</taxon>
        <taxon>Lachnospirales</taxon>
        <taxon>Lachnospiraceae</taxon>
        <taxon>Dorea</taxon>
    </lineage>
</organism>
<dbReference type="Gene3D" id="1.10.10.10">
    <property type="entry name" value="Winged helix-like DNA-binding domain superfamily/Winged helix DNA-binding domain"/>
    <property type="match status" value="1"/>
</dbReference>
<name>A0ABT2S665_9FIRM</name>
<evidence type="ECO:0000313" key="1">
    <source>
        <dbReference type="EMBL" id="MCU6699882.1"/>
    </source>
</evidence>
<keyword evidence="2" id="KW-1185">Reference proteome</keyword>